<reference evidence="3" key="2">
    <citation type="journal article" date="2021" name="PeerJ">
        <title>Extensive microbial diversity within the chicken gut microbiome revealed by metagenomics and culture.</title>
        <authorList>
            <person name="Gilroy R."/>
            <person name="Ravi A."/>
            <person name="Getino M."/>
            <person name="Pursley I."/>
            <person name="Horton D.L."/>
            <person name="Alikhan N.F."/>
            <person name="Baker D."/>
            <person name="Gharbi K."/>
            <person name="Hall N."/>
            <person name="Watson M."/>
            <person name="Adriaenssens E.M."/>
            <person name="Foster-Nyarko E."/>
            <person name="Jarju S."/>
            <person name="Secka A."/>
            <person name="Antonio M."/>
            <person name="Oren A."/>
            <person name="Chaudhuri R.R."/>
            <person name="La Ragione R."/>
            <person name="Hildebrand F."/>
            <person name="Pallen M.J."/>
        </authorList>
    </citation>
    <scope>NUCLEOTIDE SEQUENCE</scope>
    <source>
        <strain evidence="3">ChiGjej2B2-12916</strain>
    </source>
</reference>
<name>A0A9D1CFU4_9FIRM</name>
<dbReference type="SUPFAM" id="SSF52374">
    <property type="entry name" value="Nucleotidylyl transferase"/>
    <property type="match status" value="1"/>
</dbReference>
<keyword evidence="2" id="KW-0547">Nucleotide-binding</keyword>
<keyword evidence="2" id="KW-0694">RNA-binding</keyword>
<dbReference type="EMBL" id="DVFO01000001">
    <property type="protein sequence ID" value="HIQ59975.1"/>
    <property type="molecule type" value="Genomic_DNA"/>
</dbReference>
<dbReference type="GO" id="GO:0005524">
    <property type="term" value="F:ATP binding"/>
    <property type="evidence" value="ECO:0007669"/>
    <property type="project" value="UniProtKB-KW"/>
</dbReference>
<dbReference type="Proteomes" id="UP000886879">
    <property type="component" value="Unassembled WGS sequence"/>
</dbReference>
<comment type="subcellular location">
    <subcellularLocation>
        <location evidence="2">Cytoplasm</location>
    </subcellularLocation>
</comment>
<evidence type="ECO:0000256" key="2">
    <source>
        <dbReference type="HAMAP-Rule" id="MF_01539"/>
    </source>
</evidence>
<gene>
    <name evidence="2" type="primary">tmcAL</name>
    <name evidence="3" type="ORF">IAD31_00015</name>
</gene>
<dbReference type="HAMAP" id="MF_01539">
    <property type="entry name" value="TmcAL"/>
    <property type="match status" value="1"/>
</dbReference>
<evidence type="ECO:0000313" key="4">
    <source>
        <dbReference type="Proteomes" id="UP000886879"/>
    </source>
</evidence>
<feature type="binding site" evidence="2">
    <location>
        <begin position="7"/>
        <end position="20"/>
    </location>
    <ligand>
        <name>ATP</name>
        <dbReference type="ChEBI" id="CHEBI:30616"/>
    </ligand>
</feature>
<evidence type="ECO:0000313" key="3">
    <source>
        <dbReference type="EMBL" id="HIQ59975.1"/>
    </source>
</evidence>
<protein>
    <recommendedName>
        <fullName evidence="2">tRNA(Met) cytidine acetate ligase</fullName>
        <ecNumber evidence="2">6.3.4.-</ecNumber>
    </recommendedName>
</protein>
<sequence>MEIVGIVAEYNPFHNGHRHQIAQARALAGAGAVVCAMSGNFVQRGDCAVTDKWTRARMALEGGADLILELPTVWASSSAETFARGSVEILHAAGATALSFGSETGDGAALEQVAQVLDDPAFSQALQPFLSRGLPFAQCRHRAVQELVGEEAASCLGNANDNLGVEYLRAARRLGWSPKVYPVLRVGAGHDGGDHPLYPSASHVRGEIRAGAVAMDNPAFLSYNQRGMLARLRCLELEDWERIPDCGEGLAQRLYRAVRQGTSLEEIYDLAKTKRYAHARIRRAVLWGALGLREQDRPAQVPYLRVLGANERGLGVLRNLDGSIPVITKPTHGKGIPLMELEARCTDFYALCRETVTPCGAEWSTSPVILQKSGNHV</sequence>
<feature type="binding site" evidence="2">
    <location>
        <position position="101"/>
    </location>
    <ligand>
        <name>ATP</name>
        <dbReference type="ChEBI" id="CHEBI:30616"/>
    </ligand>
</feature>
<proteinExistence type="inferred from homology"/>
<keyword evidence="2" id="KW-0820">tRNA-binding</keyword>
<evidence type="ECO:0000256" key="1">
    <source>
        <dbReference type="ARBA" id="ARBA00022694"/>
    </source>
</evidence>
<dbReference type="Gene3D" id="3.40.50.620">
    <property type="entry name" value="HUPs"/>
    <property type="match status" value="1"/>
</dbReference>
<accession>A0A9D1CFU4</accession>
<reference evidence="3" key="1">
    <citation type="submission" date="2020-10" db="EMBL/GenBank/DDBJ databases">
        <authorList>
            <person name="Gilroy R."/>
        </authorList>
    </citation>
    <scope>NUCLEOTIDE SEQUENCE</scope>
    <source>
        <strain evidence="3">ChiGjej2B2-12916</strain>
    </source>
</reference>
<feature type="binding site" evidence="2">
    <location>
        <position position="160"/>
    </location>
    <ligand>
        <name>ATP</name>
        <dbReference type="ChEBI" id="CHEBI:30616"/>
    </ligand>
</feature>
<dbReference type="PANTHER" id="PTHR37825:SF1">
    <property type="entry name" value="TRNA(MET) CYTIDINE ACETATE LIGASE"/>
    <property type="match status" value="1"/>
</dbReference>
<keyword evidence="2" id="KW-0436">Ligase</keyword>
<dbReference type="InterPro" id="IPR014729">
    <property type="entry name" value="Rossmann-like_a/b/a_fold"/>
</dbReference>
<comment type="caution">
    <text evidence="3">The sequence shown here is derived from an EMBL/GenBank/DDBJ whole genome shotgun (WGS) entry which is preliminary data.</text>
</comment>
<keyword evidence="2" id="KW-0067">ATP-binding</keyword>
<comment type="caution">
    <text evidence="2">Lacks conserved residue(s) required for the propagation of feature annotation.</text>
</comment>
<dbReference type="GO" id="GO:0005737">
    <property type="term" value="C:cytoplasm"/>
    <property type="evidence" value="ECO:0007669"/>
    <property type="project" value="UniProtKB-SubCell"/>
</dbReference>
<dbReference type="EC" id="6.3.4.-" evidence="2"/>
<comment type="function">
    <text evidence="2">Catalyzes the formation of N(4)-acetylcytidine (ac(4)C) at the wobble position of elongator tRNA(Met), using acetate and ATP as substrates. First activates an acetate ion to form acetyladenylate (Ac-AMP) and then transfers the acetyl group to tRNA to form ac(4)C34.</text>
</comment>
<comment type="catalytic activity">
    <reaction evidence="2">
        <text>cytidine(34) in elongator tRNA(Met) + acetate + ATP = N(4)-acetylcytidine(34) in elongator tRNA(Met) + AMP + diphosphate</text>
        <dbReference type="Rhea" id="RHEA:58144"/>
        <dbReference type="Rhea" id="RHEA-COMP:10693"/>
        <dbReference type="Rhea" id="RHEA-COMP:10694"/>
        <dbReference type="ChEBI" id="CHEBI:30089"/>
        <dbReference type="ChEBI" id="CHEBI:30616"/>
        <dbReference type="ChEBI" id="CHEBI:33019"/>
        <dbReference type="ChEBI" id="CHEBI:74900"/>
        <dbReference type="ChEBI" id="CHEBI:82748"/>
        <dbReference type="ChEBI" id="CHEBI:456215"/>
    </reaction>
</comment>
<organism evidence="3 4">
    <name type="scientific">Candidatus Enterenecus faecium</name>
    <dbReference type="NCBI Taxonomy" id="2840780"/>
    <lineage>
        <taxon>Bacteria</taxon>
        <taxon>Bacillati</taxon>
        <taxon>Bacillota</taxon>
        <taxon>Clostridia</taxon>
        <taxon>Eubacteriales</taxon>
        <taxon>Candidatus Enterenecus</taxon>
    </lineage>
</organism>
<dbReference type="GO" id="GO:0006400">
    <property type="term" value="P:tRNA modification"/>
    <property type="evidence" value="ECO:0007669"/>
    <property type="project" value="UniProtKB-UniRule"/>
</dbReference>
<dbReference type="GO" id="GO:0016879">
    <property type="term" value="F:ligase activity, forming carbon-nitrogen bonds"/>
    <property type="evidence" value="ECO:0007669"/>
    <property type="project" value="UniProtKB-UniRule"/>
</dbReference>
<dbReference type="Pfam" id="PF05636">
    <property type="entry name" value="HIGH_NTase1"/>
    <property type="match status" value="1"/>
</dbReference>
<comment type="similarity">
    <text evidence="2">Belongs to the TmcAL family.</text>
</comment>
<dbReference type="AlphaFoldDB" id="A0A9D1CFU4"/>
<keyword evidence="2" id="KW-0963">Cytoplasm</keyword>
<dbReference type="InterPro" id="IPR008513">
    <property type="entry name" value="tRNA(Met)_cyd_acetate_ligase"/>
</dbReference>
<feature type="binding site" evidence="2">
    <location>
        <position position="185"/>
    </location>
    <ligand>
        <name>ATP</name>
        <dbReference type="ChEBI" id="CHEBI:30616"/>
    </ligand>
</feature>
<dbReference type="GO" id="GO:0000049">
    <property type="term" value="F:tRNA binding"/>
    <property type="evidence" value="ECO:0007669"/>
    <property type="project" value="UniProtKB-KW"/>
</dbReference>
<dbReference type="PANTHER" id="PTHR37825">
    <property type="entry name" value="TRNA(MET) CYTIDINE ACETATE LIGASE"/>
    <property type="match status" value="1"/>
</dbReference>
<keyword evidence="1 2" id="KW-0819">tRNA processing</keyword>